<reference evidence="4" key="1">
    <citation type="submission" date="2020-07" db="EMBL/GenBank/DDBJ databases">
        <title>Ethylene signaling mediates host invasion by parasitic plants.</title>
        <authorList>
            <person name="Yoshida S."/>
        </authorList>
    </citation>
    <scope>NUCLEOTIDE SEQUENCE</scope>
    <source>
        <strain evidence="4">Okayama</strain>
    </source>
</reference>
<dbReference type="GO" id="GO:0009755">
    <property type="term" value="P:hormone-mediated signaling pathway"/>
    <property type="evidence" value="ECO:0007669"/>
    <property type="project" value="TreeGrafter"/>
</dbReference>
<name>A0A830CKN2_9LAMI</name>
<dbReference type="PANTHER" id="PTHR31529">
    <property type="entry name" value="LOB DOMAIN CONTAINING PROTEIN"/>
    <property type="match status" value="1"/>
</dbReference>
<evidence type="ECO:0000313" key="4">
    <source>
        <dbReference type="EMBL" id="GFP96804.1"/>
    </source>
</evidence>
<dbReference type="EMBL" id="BMAC01000457">
    <property type="protein sequence ID" value="GFP96804.1"/>
    <property type="molecule type" value="Genomic_DNA"/>
</dbReference>
<keyword evidence="2" id="KW-0812">Transmembrane</keyword>
<dbReference type="OrthoDB" id="668748at2759"/>
<dbReference type="InterPro" id="IPR004883">
    <property type="entry name" value="LOB"/>
</dbReference>
<organism evidence="4 5">
    <name type="scientific">Phtheirospermum japonicum</name>
    <dbReference type="NCBI Taxonomy" id="374723"/>
    <lineage>
        <taxon>Eukaryota</taxon>
        <taxon>Viridiplantae</taxon>
        <taxon>Streptophyta</taxon>
        <taxon>Embryophyta</taxon>
        <taxon>Tracheophyta</taxon>
        <taxon>Spermatophyta</taxon>
        <taxon>Magnoliopsida</taxon>
        <taxon>eudicotyledons</taxon>
        <taxon>Gunneridae</taxon>
        <taxon>Pentapetalae</taxon>
        <taxon>asterids</taxon>
        <taxon>lamiids</taxon>
        <taxon>Lamiales</taxon>
        <taxon>Orobanchaceae</taxon>
        <taxon>Orobanchaceae incertae sedis</taxon>
        <taxon>Phtheirospermum</taxon>
    </lineage>
</organism>
<protein>
    <submittedName>
        <fullName evidence="4">LOB domain-containing protein 16</fullName>
    </submittedName>
</protein>
<accession>A0A830CKN2</accession>
<evidence type="ECO:0000256" key="1">
    <source>
        <dbReference type="ARBA" id="ARBA00005474"/>
    </source>
</evidence>
<evidence type="ECO:0000259" key="3">
    <source>
        <dbReference type="PROSITE" id="PS50891"/>
    </source>
</evidence>
<sequence>MATTTAGAGGSQPCGACRFLRRKCTSDCIFAPHFSSEQGPASFAAIHRVFGASNVSKLLSHVPVPARRDAIITIAFEAQSRIKDPVYGCVSQVLALQQQVLIIIITFFFFKTVKHTLLYYDSL</sequence>
<feature type="transmembrane region" description="Helical" evidence="2">
    <location>
        <begin position="86"/>
        <end position="110"/>
    </location>
</feature>
<dbReference type="GO" id="GO:0045893">
    <property type="term" value="P:positive regulation of DNA-templated transcription"/>
    <property type="evidence" value="ECO:0007669"/>
    <property type="project" value="TreeGrafter"/>
</dbReference>
<keyword evidence="2" id="KW-0472">Membrane</keyword>
<evidence type="ECO:0000313" key="5">
    <source>
        <dbReference type="Proteomes" id="UP000653305"/>
    </source>
</evidence>
<comment type="similarity">
    <text evidence="1">Belongs to the LOB domain-containing protein family.</text>
</comment>
<gene>
    <name evidence="4" type="ORF">PHJA_001824500</name>
</gene>
<dbReference type="PANTHER" id="PTHR31529:SF26">
    <property type="entry name" value="LOB DOMAIN-CONTAINING PROTEIN CRL1"/>
    <property type="match status" value="1"/>
</dbReference>
<dbReference type="GO" id="GO:0005634">
    <property type="term" value="C:nucleus"/>
    <property type="evidence" value="ECO:0007669"/>
    <property type="project" value="TreeGrafter"/>
</dbReference>
<dbReference type="Proteomes" id="UP000653305">
    <property type="component" value="Unassembled WGS sequence"/>
</dbReference>
<proteinExistence type="inferred from homology"/>
<comment type="caution">
    <text evidence="4">The sequence shown here is derived from an EMBL/GenBank/DDBJ whole genome shotgun (WGS) entry which is preliminary data.</text>
</comment>
<keyword evidence="5" id="KW-1185">Reference proteome</keyword>
<keyword evidence="2" id="KW-1133">Transmembrane helix</keyword>
<dbReference type="AlphaFoldDB" id="A0A830CKN2"/>
<dbReference type="Pfam" id="PF03195">
    <property type="entry name" value="LOB"/>
    <property type="match status" value="1"/>
</dbReference>
<dbReference type="PROSITE" id="PS50891">
    <property type="entry name" value="LOB"/>
    <property type="match status" value="1"/>
</dbReference>
<feature type="domain" description="LOB" evidence="3">
    <location>
        <begin position="12"/>
        <end position="114"/>
    </location>
</feature>
<evidence type="ECO:0000256" key="2">
    <source>
        <dbReference type="SAM" id="Phobius"/>
    </source>
</evidence>